<sequence length="93" mass="9635">ARGAPAARAGPADGRSTPGGAQRAAARRMGREREGRRPVSGAVVKRHEPPRVDHPHARHAPRHPAPGARRQHGRGRAGGECCGARLAGAAPNL</sequence>
<feature type="non-terminal residue" evidence="2">
    <location>
        <position position="93"/>
    </location>
</feature>
<evidence type="ECO:0000313" key="2">
    <source>
        <dbReference type="EMBL" id="CAA9506614.1"/>
    </source>
</evidence>
<evidence type="ECO:0000256" key="1">
    <source>
        <dbReference type="SAM" id="MobiDB-lite"/>
    </source>
</evidence>
<dbReference type="EMBL" id="CADCVQ010000098">
    <property type="protein sequence ID" value="CAA9506614.1"/>
    <property type="molecule type" value="Genomic_DNA"/>
</dbReference>
<gene>
    <name evidence="2" type="ORF">AVDCRST_MAG67-2462</name>
</gene>
<feature type="compositionally biased region" description="Basic and acidic residues" evidence="1">
    <location>
        <begin position="45"/>
        <end position="55"/>
    </location>
</feature>
<organism evidence="2">
    <name type="scientific">uncultured Solirubrobacteraceae bacterium</name>
    <dbReference type="NCBI Taxonomy" id="1162706"/>
    <lineage>
        <taxon>Bacteria</taxon>
        <taxon>Bacillati</taxon>
        <taxon>Actinomycetota</taxon>
        <taxon>Thermoleophilia</taxon>
        <taxon>Solirubrobacterales</taxon>
        <taxon>Solirubrobacteraceae</taxon>
        <taxon>environmental samples</taxon>
    </lineage>
</organism>
<dbReference type="AlphaFoldDB" id="A0A6J4SVP2"/>
<protein>
    <submittedName>
        <fullName evidence="2">Uncharacterized protein</fullName>
    </submittedName>
</protein>
<feature type="region of interest" description="Disordered" evidence="1">
    <location>
        <begin position="1"/>
        <end position="79"/>
    </location>
</feature>
<name>A0A6J4SVP2_9ACTN</name>
<proteinExistence type="predicted"/>
<feature type="non-terminal residue" evidence="2">
    <location>
        <position position="1"/>
    </location>
</feature>
<reference evidence="2" key="1">
    <citation type="submission" date="2020-02" db="EMBL/GenBank/DDBJ databases">
        <authorList>
            <person name="Meier V. D."/>
        </authorList>
    </citation>
    <scope>NUCLEOTIDE SEQUENCE</scope>
    <source>
        <strain evidence="2">AVDCRST_MAG67</strain>
    </source>
</reference>
<feature type="compositionally biased region" description="Low complexity" evidence="1">
    <location>
        <begin position="1"/>
        <end position="12"/>
    </location>
</feature>
<accession>A0A6J4SVP2</accession>